<name>A0A286RCP5_9BACT</name>
<feature type="domain" description="Anti-sigma-28 factor FlgM C-terminal" evidence="2">
    <location>
        <begin position="37"/>
        <end position="75"/>
    </location>
</feature>
<dbReference type="RefSeq" id="WP_095414251.1">
    <property type="nucleotide sequence ID" value="NZ_CP018477.1"/>
</dbReference>
<evidence type="ECO:0000313" key="3">
    <source>
        <dbReference type="EMBL" id="ASV73733.1"/>
    </source>
</evidence>
<dbReference type="Proteomes" id="UP000215086">
    <property type="component" value="Chromosome"/>
</dbReference>
<protein>
    <recommendedName>
        <fullName evidence="2">Anti-sigma-28 factor FlgM C-terminal domain-containing protein</fullName>
    </recommendedName>
</protein>
<reference evidence="3 4" key="1">
    <citation type="journal article" name="Front. Microbiol.">
        <title>Sugar Metabolism of the First Thermophilic Planctomycete Thermogutta terrifontis: Comparative Genomic and Transcriptomic Approaches.</title>
        <authorList>
            <person name="Elcheninov A.G."/>
            <person name="Menzel P."/>
            <person name="Gudbergsdottir S.R."/>
            <person name="Slesarev A.I."/>
            <person name="Kadnikov V.V."/>
            <person name="Krogh A."/>
            <person name="Bonch-Osmolovskaya E.A."/>
            <person name="Peng X."/>
            <person name="Kublanov I.V."/>
        </authorList>
    </citation>
    <scope>NUCLEOTIDE SEQUENCE [LARGE SCALE GENOMIC DNA]</scope>
    <source>
        <strain evidence="3 4">R1</strain>
    </source>
</reference>
<keyword evidence="4" id="KW-1185">Reference proteome</keyword>
<evidence type="ECO:0000259" key="2">
    <source>
        <dbReference type="Pfam" id="PF04316"/>
    </source>
</evidence>
<dbReference type="InterPro" id="IPR035890">
    <property type="entry name" value="Anti-sigma-28_factor_FlgM_sf"/>
</dbReference>
<dbReference type="OrthoDB" id="280802at2"/>
<dbReference type="Pfam" id="PF04316">
    <property type="entry name" value="FlgM"/>
    <property type="match status" value="1"/>
</dbReference>
<feature type="compositionally biased region" description="Polar residues" evidence="1">
    <location>
        <begin position="22"/>
        <end position="31"/>
    </location>
</feature>
<evidence type="ECO:0000256" key="1">
    <source>
        <dbReference type="SAM" id="MobiDB-lite"/>
    </source>
</evidence>
<dbReference type="SUPFAM" id="SSF101498">
    <property type="entry name" value="Anti-sigma factor FlgM"/>
    <property type="match status" value="1"/>
</dbReference>
<gene>
    <name evidence="3" type="ORF">THTE_1131</name>
</gene>
<organism evidence="3 4">
    <name type="scientific">Thermogutta terrifontis</name>
    <dbReference type="NCBI Taxonomy" id="1331910"/>
    <lineage>
        <taxon>Bacteria</taxon>
        <taxon>Pseudomonadati</taxon>
        <taxon>Planctomycetota</taxon>
        <taxon>Planctomycetia</taxon>
        <taxon>Pirellulales</taxon>
        <taxon>Thermoguttaceae</taxon>
        <taxon>Thermogutta</taxon>
    </lineage>
</organism>
<proteinExistence type="predicted"/>
<dbReference type="AlphaFoldDB" id="A0A286RCP5"/>
<evidence type="ECO:0000313" key="4">
    <source>
        <dbReference type="Proteomes" id="UP000215086"/>
    </source>
</evidence>
<dbReference type="InterPro" id="IPR031316">
    <property type="entry name" value="FlgM_C"/>
</dbReference>
<dbReference type="EMBL" id="CP018477">
    <property type="protein sequence ID" value="ASV73733.1"/>
    <property type="molecule type" value="Genomic_DNA"/>
</dbReference>
<accession>A0A286RCP5</accession>
<dbReference type="KEGG" id="ttf:THTE_1131"/>
<sequence length="92" mass="10102">MQIHGPSHIHGAQALSGPHLNRANQVSSFQASTPIQDEVQISELGQLLDKVHELPDIRADLVARIRQEIAAGTYETEEKLSIALDRLLDEIG</sequence>
<feature type="region of interest" description="Disordered" evidence="1">
    <location>
        <begin position="1"/>
        <end position="31"/>
    </location>
</feature>